<proteinExistence type="predicted"/>
<evidence type="ECO:0000313" key="1">
    <source>
        <dbReference type="EMBL" id="EYC46192.1"/>
    </source>
</evidence>
<sequence>MLNAELTYIVTDQREVTLITLAPVARRVYGAITSAILPFAPLTCQGSPMRSVHSRDAKSIISFFEGLREEV</sequence>
<comment type="caution">
    <text evidence="1">The sequence shown here is derived from an EMBL/GenBank/DDBJ whole genome shotgun (WGS) entry which is preliminary data.</text>
</comment>
<name>A0A016X3S0_9BILA</name>
<dbReference type="EMBL" id="JARK01000005">
    <property type="protein sequence ID" value="EYC46192.1"/>
    <property type="molecule type" value="Genomic_DNA"/>
</dbReference>
<evidence type="ECO:0000313" key="2">
    <source>
        <dbReference type="Proteomes" id="UP000024635"/>
    </source>
</evidence>
<reference evidence="2" key="1">
    <citation type="journal article" date="2015" name="Nat. Genet.">
        <title>The genome and transcriptome of the zoonotic hookworm Ancylostoma ceylanicum identify infection-specific gene families.</title>
        <authorList>
            <person name="Schwarz E.M."/>
            <person name="Hu Y."/>
            <person name="Antoshechkin I."/>
            <person name="Miller M.M."/>
            <person name="Sternberg P.W."/>
            <person name="Aroian R.V."/>
        </authorList>
    </citation>
    <scope>NUCLEOTIDE SEQUENCE</scope>
    <source>
        <strain evidence="2">HY135</strain>
    </source>
</reference>
<accession>A0A016X3S0</accession>
<gene>
    <name evidence="1" type="primary">Acey_s0405.g881</name>
    <name evidence="1" type="ORF">Y032_0405g881</name>
</gene>
<protein>
    <submittedName>
        <fullName evidence="1">Uncharacterized protein</fullName>
    </submittedName>
</protein>
<dbReference type="Proteomes" id="UP000024635">
    <property type="component" value="Unassembled WGS sequence"/>
</dbReference>
<keyword evidence="2" id="KW-1185">Reference proteome</keyword>
<dbReference type="AlphaFoldDB" id="A0A016X3S0"/>
<organism evidence="1 2">
    <name type="scientific">Ancylostoma ceylanicum</name>
    <dbReference type="NCBI Taxonomy" id="53326"/>
    <lineage>
        <taxon>Eukaryota</taxon>
        <taxon>Metazoa</taxon>
        <taxon>Ecdysozoa</taxon>
        <taxon>Nematoda</taxon>
        <taxon>Chromadorea</taxon>
        <taxon>Rhabditida</taxon>
        <taxon>Rhabditina</taxon>
        <taxon>Rhabditomorpha</taxon>
        <taxon>Strongyloidea</taxon>
        <taxon>Ancylostomatidae</taxon>
        <taxon>Ancylostomatinae</taxon>
        <taxon>Ancylostoma</taxon>
    </lineage>
</organism>